<evidence type="ECO:0000313" key="5">
    <source>
        <dbReference type="Proteomes" id="UP000286075"/>
    </source>
</evidence>
<dbReference type="PROSITE" id="PS51186">
    <property type="entry name" value="GNAT"/>
    <property type="match status" value="1"/>
</dbReference>
<keyword evidence="3" id="KW-0808">Transferase</keyword>
<dbReference type="InterPro" id="IPR016181">
    <property type="entry name" value="Acyl_CoA_acyltransferase"/>
</dbReference>
<dbReference type="RefSeq" id="WP_073314232.1">
    <property type="nucleotide sequence ID" value="NZ_CABMFG010000017.1"/>
</dbReference>
<evidence type="ECO:0000259" key="1">
    <source>
        <dbReference type="PROSITE" id="PS51186"/>
    </source>
</evidence>
<dbReference type="GO" id="GO:0016747">
    <property type="term" value="F:acyltransferase activity, transferring groups other than amino-acyl groups"/>
    <property type="evidence" value="ECO:0007669"/>
    <property type="project" value="InterPro"/>
</dbReference>
<dbReference type="Pfam" id="PF13302">
    <property type="entry name" value="Acetyltransf_3"/>
    <property type="match status" value="1"/>
</dbReference>
<dbReference type="PANTHER" id="PTHR43415:SF3">
    <property type="entry name" value="GNAT-FAMILY ACETYLTRANSFERASE"/>
    <property type="match status" value="1"/>
</dbReference>
<dbReference type="AlphaFoldDB" id="A0A1M6IB15"/>
<evidence type="ECO:0000313" key="3">
    <source>
        <dbReference type="EMBL" id="SHJ31662.1"/>
    </source>
</evidence>
<protein>
    <submittedName>
        <fullName evidence="2 3">N-acetyltransferase</fullName>
    </submittedName>
</protein>
<dbReference type="Proteomes" id="UP000184192">
    <property type="component" value="Unassembled WGS sequence"/>
</dbReference>
<proteinExistence type="predicted"/>
<dbReference type="PANTHER" id="PTHR43415">
    <property type="entry name" value="SPERMIDINE N(1)-ACETYLTRANSFERASE"/>
    <property type="match status" value="1"/>
</dbReference>
<organism evidence="3 4">
    <name type="scientific">Bacteroides stercorirosoris</name>
    <dbReference type="NCBI Taxonomy" id="871324"/>
    <lineage>
        <taxon>Bacteria</taxon>
        <taxon>Pseudomonadati</taxon>
        <taxon>Bacteroidota</taxon>
        <taxon>Bacteroidia</taxon>
        <taxon>Bacteroidales</taxon>
        <taxon>Bacteroidaceae</taxon>
        <taxon>Bacteroides</taxon>
    </lineage>
</organism>
<sequence length="177" mass="20638">MKHSYFISDRIRLRAMEPEDLELIYEMENDPQQWDISNFTVPYSRYVMKQYLESSQCDMFADKQLRMIIVRLEDGMPIGTIDITDFAPMHSRGEVGIVLRKEFRGSGYAKEALTLLCDYAFDFLRLRQLIVHVATDNEASMRLFTSCGFVQCGLLKDWLFVEGCFKDVALMQCLRAD</sequence>
<evidence type="ECO:0000313" key="2">
    <source>
        <dbReference type="EMBL" id="RGX78319.1"/>
    </source>
</evidence>
<reference evidence="4" key="2">
    <citation type="submission" date="2016-11" db="EMBL/GenBank/DDBJ databases">
        <authorList>
            <person name="Varghese N."/>
            <person name="Submissions S."/>
        </authorList>
    </citation>
    <scope>NUCLEOTIDE SEQUENCE [LARGE SCALE GENOMIC DNA]</scope>
    <source>
        <strain evidence="4">DSM 26884</strain>
    </source>
</reference>
<dbReference type="SUPFAM" id="SSF55729">
    <property type="entry name" value="Acyl-CoA N-acyltransferases (Nat)"/>
    <property type="match status" value="1"/>
</dbReference>
<gene>
    <name evidence="2" type="ORF">DXA68_12135</name>
    <name evidence="3" type="ORF">SAMN05444350_1226</name>
</gene>
<feature type="domain" description="N-acetyltransferase" evidence="1">
    <location>
        <begin position="11"/>
        <end position="167"/>
    </location>
</feature>
<name>A0A1M6IB15_9BACE</name>
<accession>A0A1M6IB15</accession>
<dbReference type="EMBL" id="FQZN01000022">
    <property type="protein sequence ID" value="SHJ31662.1"/>
    <property type="molecule type" value="Genomic_DNA"/>
</dbReference>
<dbReference type="EMBL" id="QSCF01000017">
    <property type="protein sequence ID" value="RGX78319.1"/>
    <property type="molecule type" value="Genomic_DNA"/>
</dbReference>
<dbReference type="Proteomes" id="UP000286075">
    <property type="component" value="Unassembled WGS sequence"/>
</dbReference>
<dbReference type="CDD" id="cd04301">
    <property type="entry name" value="NAT_SF"/>
    <property type="match status" value="1"/>
</dbReference>
<dbReference type="GeneID" id="92713398"/>
<evidence type="ECO:0000313" key="4">
    <source>
        <dbReference type="Proteomes" id="UP000184192"/>
    </source>
</evidence>
<dbReference type="OrthoDB" id="893030at2"/>
<reference evidence="2 5" key="3">
    <citation type="submission" date="2018-08" db="EMBL/GenBank/DDBJ databases">
        <title>A genome reference for cultivated species of the human gut microbiota.</title>
        <authorList>
            <person name="Zou Y."/>
            <person name="Xue W."/>
            <person name="Luo G."/>
        </authorList>
    </citation>
    <scope>NUCLEOTIDE SEQUENCE [LARGE SCALE GENOMIC DNA]</scope>
    <source>
        <strain evidence="2 5">OF03-9BH</strain>
    </source>
</reference>
<dbReference type="Gene3D" id="3.40.630.30">
    <property type="match status" value="1"/>
</dbReference>
<dbReference type="eggNOG" id="COG1670">
    <property type="taxonomic scope" value="Bacteria"/>
</dbReference>
<dbReference type="InterPro" id="IPR000182">
    <property type="entry name" value="GNAT_dom"/>
</dbReference>
<reference evidence="3" key="1">
    <citation type="submission" date="2016-11" db="EMBL/GenBank/DDBJ databases">
        <authorList>
            <person name="Jaros S."/>
            <person name="Januszkiewicz K."/>
            <person name="Wedrychowicz H."/>
        </authorList>
    </citation>
    <scope>NUCLEOTIDE SEQUENCE [LARGE SCALE GENOMIC DNA]</scope>
    <source>
        <strain evidence="3">DSM 26884</strain>
    </source>
</reference>
<keyword evidence="4" id="KW-1185">Reference proteome</keyword>